<protein>
    <submittedName>
        <fullName evidence="7">Nonribosomal peptide synthase</fullName>
    </submittedName>
</protein>
<dbReference type="PROSITE" id="PS50075">
    <property type="entry name" value="CARRIER"/>
    <property type="match status" value="3"/>
</dbReference>
<evidence type="ECO:0000256" key="4">
    <source>
        <dbReference type="ARBA" id="ARBA00029454"/>
    </source>
</evidence>
<dbReference type="InterPro" id="IPR010071">
    <property type="entry name" value="AA_adenyl_dom"/>
</dbReference>
<dbReference type="InterPro" id="IPR023213">
    <property type="entry name" value="CAT-like_dom_sf"/>
</dbReference>
<dbReference type="Gene3D" id="3.30.559.30">
    <property type="entry name" value="Nonribosomal peptide synthetase, condensation domain"/>
    <property type="match status" value="3"/>
</dbReference>
<dbReference type="GO" id="GO:0016874">
    <property type="term" value="F:ligase activity"/>
    <property type="evidence" value="ECO:0007669"/>
    <property type="project" value="UniProtKB-KW"/>
</dbReference>
<comment type="caution">
    <text evidence="7">The sequence shown here is derived from an EMBL/GenBank/DDBJ whole genome shotgun (WGS) entry which is preliminary data.</text>
</comment>
<dbReference type="FunFam" id="3.30.300.30:FF:000015">
    <property type="entry name" value="Nonribosomal peptide synthase SidD"/>
    <property type="match status" value="2"/>
</dbReference>
<reference evidence="7" key="1">
    <citation type="journal article" date="2020" name="Stud. Mycol.">
        <title>101 Dothideomycetes genomes: a test case for predicting lifestyles and emergence of pathogens.</title>
        <authorList>
            <person name="Haridas S."/>
            <person name="Albert R."/>
            <person name="Binder M."/>
            <person name="Bloem J."/>
            <person name="Labutti K."/>
            <person name="Salamov A."/>
            <person name="Andreopoulos B."/>
            <person name="Baker S."/>
            <person name="Barry K."/>
            <person name="Bills G."/>
            <person name="Bluhm B."/>
            <person name="Cannon C."/>
            <person name="Castanera R."/>
            <person name="Culley D."/>
            <person name="Daum C."/>
            <person name="Ezra D."/>
            <person name="Gonzalez J."/>
            <person name="Henrissat B."/>
            <person name="Kuo A."/>
            <person name="Liang C."/>
            <person name="Lipzen A."/>
            <person name="Lutzoni F."/>
            <person name="Magnuson J."/>
            <person name="Mondo S."/>
            <person name="Nolan M."/>
            <person name="Ohm R."/>
            <person name="Pangilinan J."/>
            <person name="Park H.-J."/>
            <person name="Ramirez L."/>
            <person name="Alfaro M."/>
            <person name="Sun H."/>
            <person name="Tritt A."/>
            <person name="Yoshinaga Y."/>
            <person name="Zwiers L.-H."/>
            <person name="Turgeon B."/>
            <person name="Goodwin S."/>
            <person name="Spatafora J."/>
            <person name="Crous P."/>
            <person name="Grigoriev I."/>
        </authorList>
    </citation>
    <scope>NUCLEOTIDE SEQUENCE</scope>
    <source>
        <strain evidence="7">CBS 101060</strain>
    </source>
</reference>
<feature type="domain" description="Carrier" evidence="6">
    <location>
        <begin position="2397"/>
        <end position="2476"/>
    </location>
</feature>
<name>A0A9P4SC85_9PEZI</name>
<dbReference type="Gene3D" id="3.30.559.10">
    <property type="entry name" value="Chloramphenicol acetyltransferase-like domain"/>
    <property type="match status" value="3"/>
</dbReference>
<dbReference type="SMART" id="SM00823">
    <property type="entry name" value="PKS_PP"/>
    <property type="match status" value="3"/>
</dbReference>
<gene>
    <name evidence="7" type="ORF">M501DRAFT_991747</name>
</gene>
<evidence type="ECO:0000256" key="3">
    <source>
        <dbReference type="ARBA" id="ARBA00022598"/>
    </source>
</evidence>
<feature type="domain" description="Carrier" evidence="6">
    <location>
        <begin position="1310"/>
        <end position="1388"/>
    </location>
</feature>
<dbReference type="SUPFAM" id="SSF52777">
    <property type="entry name" value="CoA-dependent acyltransferases"/>
    <property type="match status" value="6"/>
</dbReference>
<dbReference type="InterPro" id="IPR020806">
    <property type="entry name" value="PKS_PP-bd"/>
</dbReference>
<evidence type="ECO:0000259" key="6">
    <source>
        <dbReference type="PROSITE" id="PS50075"/>
    </source>
</evidence>
<dbReference type="Gene3D" id="3.30.300.30">
    <property type="match status" value="2"/>
</dbReference>
<sequence>MTPADVVGITTPDSGELWKFCEENNVPPASLFKLAWAIVLHTYFDTRSFLVKEELRDSTNKSGLKDIGVINFAPDLSKTTPTLSTLQNVGTKNDSPEVGLHQASPNGYDNSLVKLRSELQIIHRESDEIGRNSYSANDFKQSQITVIIELSRSKSTGFIYYDPKLNEINDLNNSARVFAEVVKSILTNAAPHIDDINLVSEYDKAKVLESNSKTLSSVIDCMHLLVCKTVAERPDDTALISWDGQLTYRELDRYSSILARHLIEEFGIGPEKVVPLCFEKSIWAVIAMLGVLKAGAAYCCIDPALPAARRNYMIELVDGSLVLTSPIYSELMVDFPTFAVDADLFSGLNYPETLPSSGVKPTNTCVIAFSSGTTGKPKAITHTHISVCSGIDANAPVQGLNQVRKRVFQWAAYTFDVSITETFSPLIHGGTVCIPSEEERLNNVDECMIRMDVDWAYFTPTFARFFRQYTIPTLKTLILGGEAVTIDDVRGWVNKVRVLNAYGPAEAITWFLEPQAGISNTISIGRPINMYGWIVNPDNSAQLMPIGAIGELLLEGPSLFEYYIKNPEKTEQQLIEPPPWRIAGNLTYVGKMYKTGDLVRYLPDGTMTYVGRKDTMVKLYGQRMELEEVEVTMRRHIPEGINCSADVITPAGDKEEPALVAFLSTPPHTPDFNFHDLRIHLQTKIAESLPGFMVPRIYIPMETLPYNSSRKLDRTKLRQYASSLTRGELVDLIKQPETEKKEENESETLTPVESELQQLWATALSLEPSQVRLDNNFFSLGGNSVHALKVTSRARDKGIIITHADLFRAPSLRALAKAAKTGSSSAETSTPPFSLIDDSVRSAVIADAVAQCEVPEEAIEDIYPQAPQQQGLWALSLAHDGAYLGQFILEVSPEADLERLLSAWEAVLKHLPTLRTRFIETESGSYQVVVKEEIQWQSSDRTEEYLAADVQNNEVEFGKPLVRHAVISEDGKHKIVWSIHHALYDGDSVPMFLNMVSKAYDGVLPDPQAGPFNHFIKYTMNLDLESASKYWQSQFDPINPVQYPALPSPTYRPNPASIHRRPIRFARRLASTITTATLLRAAWSLTVANAAKSAEVSVGVTLAGRTAPVPNIETVVGPTFVTLPTRVAYDPSDSVVGYLQRTQSYIVDMMQFEHTGIQKIQEFSSQCQSACQFQNILLVQTEGDLSYRKLLGYDDTTGGFGRFNSHSLMLLLFPSNEGVDAVFSFDSSVISGERVAQIDQQLEHFIHILCLEEDNRPISSVLSSEVSQEFNATGVVQSYQESKEASEEVSKPKEMPNGLPNGTASAQKSPPSTEQEILLAKLWADVLRISQADAISVTDEFFSTYGGNSLFSLNLVQRCQKNGYRLTVKQIFQHPRLADMANTMKKIAAGEKKAAIIQPFALLEPNGLSKKAILPEAAQSCGVSEETIVDIYPCTPLQEGLLAVSQTQPGSYISKTVHELADGIDIARFRLAWAKVYRDMEILRTKIFQLTSPQKSLQVVLSSDMEWQESTSLPQYLEETKDIEMGFGTALNQFAIIYDENSAKTYFSLIIHHAQYDGWSMPLMFNRVYQSYIEGSTVPRGISFNNFVQVVTSQNPSKQEEFWRTQFTDASPIHFPEPSPSGSKPGSQINIEHSIKVSKPKNSSIITSTILRAAWAMLLGSYTNSEDVTFGATLSGRNLPLPGIENLAAPTLTTVPVRVQFERTEQVSDFLRRVQDQVTDMIEFEHSGLQSIRKHFPEVCNFENLLVIQPRGKEMDQSRLWTATQLGDTSRFLSYPLVLQCTLEDDIDTIQVTATYDPKRIAHTQMDRILKQYGTAVSQLMSAEDKTTLAQLNLISADDEQTLKDWLQERPAPEIVDRCLHALITDQVYDHPKSLAITSSEGQELTYGELYEFSCRLRHLLAENGAHPGMKIPIVFDKSIWAIVAMTAVLYSGAAFVPIDPDHPASRRNALFDQLNPSIILSSPKYADLFKTYTTFGVDRGFLEKLPSVRNGERKYSPVLVSPTDPAYVLFTSGSTGIPKGVVISHGTVSSSVKAHGGAMGMSENTRALQFCSYTFDVCIAEIFATLVFGGTICIPTPEGRMNNLAGEIQILKPNWAFLTPSVARLVDPSEVPSLEILVLGGEEVKPSDSSRWNGSKVRLMNGYGPTEACVFCVTSDIDTTAHSRTIGRAIGCSAYITDPEDHTKLAPIGTIGELLVAGPILATGYLNSPETTSKVFIQAPAWAERVKRDAVAPRRFYKTGDLVRYDHCGEIEYMRRKDTQVKVGGQRVEVDDINHWILTDSEVNHSLVLLPKSGLFSARKQLVAVFSKKQDTEFGVPLKLVPNAISQPKISSLKSTLADNLPTYAVPAIWMAVEKIPLSAAGKIDRRRVREWVENISKEEYLEVTAANTQNSSSVQPKGPLEEKLQTIWASVLEIPVESVSADRSFFSYGGDSISAIRVVKQCRKQLIDASIQDLMIARGISHLAKIVNSKESTTIPVNPPAKAIISPMSTEAVAQAAKISNQNPENIENIMRSTPLQEAMLSKRSEGFYNLEMLLEIESREPLDINRLQGAWNQVLKRHAALRTIFVEQNGRADQIILKDIESTLSVEEVEEIRSRSRESSINRKPAYPQNGPYHKLSVVKSEGKPFVKIEIFHGLTDAVSLGTVFRDLALAYDSKLPSTPAPQFSEYINYITNQSEQGTKYWNEYSAGALPSLIALTPETDATEMTLLHTDVEIARQSEIASFCRHHGISIANFFHATWALVLKSYIPSKEVTFGYLVSGRDIDIDGVEETVGGLLSALVSRQAVDDQTSLTQLLTRIRDDSVQSSGHKFCDIAKINPLFNTMVNFRKYPTPVKDADISISFEYREGFDPWGYDITLLIQEGGDKMDVSLAHWNTAFSAAKGKEIGDCFGKVVEGVLGDASQSVRSLLGSVRA</sequence>
<accession>A0A9P4SC85</accession>
<feature type="compositionally biased region" description="Polar residues" evidence="5">
    <location>
        <begin position="1300"/>
        <end position="1311"/>
    </location>
</feature>
<dbReference type="InterPro" id="IPR042099">
    <property type="entry name" value="ANL_N_sf"/>
</dbReference>
<dbReference type="GO" id="GO:0031177">
    <property type="term" value="F:phosphopantetheine binding"/>
    <property type="evidence" value="ECO:0007669"/>
    <property type="project" value="InterPro"/>
</dbReference>
<dbReference type="InterPro" id="IPR001242">
    <property type="entry name" value="Condensation_dom"/>
</dbReference>
<comment type="similarity">
    <text evidence="4">Belongs to the NRP synthetase family.</text>
</comment>
<dbReference type="PANTHER" id="PTHR45527:SF3">
    <property type="entry name" value="SIDEROPHORE SYNTHETASE (EUROFUNG)"/>
    <property type="match status" value="1"/>
</dbReference>
<evidence type="ECO:0000256" key="1">
    <source>
        <dbReference type="ARBA" id="ARBA00022450"/>
    </source>
</evidence>
<dbReference type="InterPro" id="IPR036736">
    <property type="entry name" value="ACP-like_sf"/>
</dbReference>
<dbReference type="Pfam" id="PF00668">
    <property type="entry name" value="Condensation"/>
    <property type="match status" value="3"/>
</dbReference>
<dbReference type="GO" id="GO:0044550">
    <property type="term" value="P:secondary metabolite biosynthetic process"/>
    <property type="evidence" value="ECO:0007669"/>
    <property type="project" value="TreeGrafter"/>
</dbReference>
<organism evidence="7 8">
    <name type="scientific">Patellaria atrata CBS 101060</name>
    <dbReference type="NCBI Taxonomy" id="1346257"/>
    <lineage>
        <taxon>Eukaryota</taxon>
        <taxon>Fungi</taxon>
        <taxon>Dikarya</taxon>
        <taxon>Ascomycota</taxon>
        <taxon>Pezizomycotina</taxon>
        <taxon>Dothideomycetes</taxon>
        <taxon>Dothideomycetes incertae sedis</taxon>
        <taxon>Patellariales</taxon>
        <taxon>Patellariaceae</taxon>
        <taxon>Patellaria</taxon>
    </lineage>
</organism>
<keyword evidence="2" id="KW-0597">Phosphoprotein</keyword>
<evidence type="ECO:0000256" key="2">
    <source>
        <dbReference type="ARBA" id="ARBA00022553"/>
    </source>
</evidence>
<dbReference type="Gene3D" id="1.10.1200.10">
    <property type="entry name" value="ACP-like"/>
    <property type="match status" value="3"/>
</dbReference>
<dbReference type="NCBIfam" id="TIGR01733">
    <property type="entry name" value="AA-adenyl-dom"/>
    <property type="match status" value="1"/>
</dbReference>
<evidence type="ECO:0000313" key="7">
    <source>
        <dbReference type="EMBL" id="KAF2839734.1"/>
    </source>
</evidence>
<dbReference type="Gene3D" id="3.40.50.12780">
    <property type="entry name" value="N-terminal domain of ligase-like"/>
    <property type="match status" value="2"/>
</dbReference>
<dbReference type="GO" id="GO:0043041">
    <property type="term" value="P:amino acid activation for nonribosomal peptide biosynthetic process"/>
    <property type="evidence" value="ECO:0007669"/>
    <property type="project" value="TreeGrafter"/>
</dbReference>
<evidence type="ECO:0000313" key="8">
    <source>
        <dbReference type="Proteomes" id="UP000799429"/>
    </source>
</evidence>
<feature type="compositionally biased region" description="Basic and acidic residues" evidence="5">
    <location>
        <begin position="1281"/>
        <end position="1294"/>
    </location>
</feature>
<dbReference type="EMBL" id="MU006094">
    <property type="protein sequence ID" value="KAF2839734.1"/>
    <property type="molecule type" value="Genomic_DNA"/>
</dbReference>
<dbReference type="FunFam" id="3.40.50.12780:FF:000014">
    <property type="entry name" value="Nonribosomal peptide synthetase 1"/>
    <property type="match status" value="1"/>
</dbReference>
<dbReference type="Pfam" id="PF00501">
    <property type="entry name" value="AMP-binding"/>
    <property type="match status" value="2"/>
</dbReference>
<dbReference type="FunFam" id="3.30.559.30:FF:000003">
    <property type="entry name" value="Nonribosomal peptide synthase SidD"/>
    <property type="match status" value="1"/>
</dbReference>
<dbReference type="CDD" id="cd19545">
    <property type="entry name" value="FUM14_C_NRPS-like"/>
    <property type="match status" value="2"/>
</dbReference>
<dbReference type="InterPro" id="IPR000873">
    <property type="entry name" value="AMP-dep_synth/lig_dom"/>
</dbReference>
<dbReference type="InterPro" id="IPR006162">
    <property type="entry name" value="Ppantetheine_attach_site"/>
</dbReference>
<feature type="domain" description="Carrier" evidence="6">
    <location>
        <begin position="747"/>
        <end position="823"/>
    </location>
</feature>
<proteinExistence type="inferred from homology"/>
<evidence type="ECO:0000256" key="5">
    <source>
        <dbReference type="SAM" id="MobiDB-lite"/>
    </source>
</evidence>
<dbReference type="InterPro" id="IPR045851">
    <property type="entry name" value="AMP-bd_C_sf"/>
</dbReference>
<dbReference type="SUPFAM" id="SSF56801">
    <property type="entry name" value="Acetyl-CoA synthetase-like"/>
    <property type="match status" value="2"/>
</dbReference>
<dbReference type="GO" id="GO:0005737">
    <property type="term" value="C:cytoplasm"/>
    <property type="evidence" value="ECO:0007669"/>
    <property type="project" value="TreeGrafter"/>
</dbReference>
<dbReference type="InterPro" id="IPR020845">
    <property type="entry name" value="AMP-binding_CS"/>
</dbReference>
<dbReference type="PROSITE" id="PS00012">
    <property type="entry name" value="PHOSPHOPANTETHEINE"/>
    <property type="match status" value="1"/>
</dbReference>
<dbReference type="SUPFAM" id="SSF47336">
    <property type="entry name" value="ACP-like"/>
    <property type="match status" value="3"/>
</dbReference>
<keyword evidence="3" id="KW-0436">Ligase</keyword>
<dbReference type="InterPro" id="IPR009081">
    <property type="entry name" value="PP-bd_ACP"/>
</dbReference>
<dbReference type="Proteomes" id="UP000799429">
    <property type="component" value="Unassembled WGS sequence"/>
</dbReference>
<keyword evidence="1" id="KW-0596">Phosphopantetheine</keyword>
<dbReference type="PANTHER" id="PTHR45527">
    <property type="entry name" value="NONRIBOSOMAL PEPTIDE SYNTHETASE"/>
    <property type="match status" value="1"/>
</dbReference>
<dbReference type="PROSITE" id="PS00455">
    <property type="entry name" value="AMP_BINDING"/>
    <property type="match status" value="2"/>
</dbReference>
<keyword evidence="8" id="KW-1185">Reference proteome</keyword>
<dbReference type="CDD" id="cd19542">
    <property type="entry name" value="CT_NRPS-like"/>
    <property type="match status" value="1"/>
</dbReference>
<dbReference type="OrthoDB" id="416786at2759"/>
<feature type="region of interest" description="Disordered" evidence="5">
    <location>
        <begin position="1277"/>
        <end position="1311"/>
    </location>
</feature>
<dbReference type="Pfam" id="PF00550">
    <property type="entry name" value="PP-binding"/>
    <property type="match status" value="3"/>
</dbReference>
<dbReference type="CDD" id="cd05918">
    <property type="entry name" value="A_NRPS_SidN3_like"/>
    <property type="match status" value="2"/>
</dbReference>